<dbReference type="SUPFAM" id="SSF51735">
    <property type="entry name" value="NAD(P)-binding Rossmann-fold domains"/>
    <property type="match status" value="1"/>
</dbReference>
<dbReference type="Gene3D" id="3.30.360.10">
    <property type="entry name" value="Dihydrodipicolinate Reductase, domain 2"/>
    <property type="match status" value="1"/>
</dbReference>
<name>A0ABS9K7W5_9BACT</name>
<proteinExistence type="predicted"/>
<dbReference type="InterPro" id="IPR000683">
    <property type="entry name" value="Gfo/Idh/MocA-like_OxRdtase_N"/>
</dbReference>
<dbReference type="InterPro" id="IPR006311">
    <property type="entry name" value="TAT_signal"/>
</dbReference>
<feature type="domain" description="Gfo/Idh/MocA-like oxidoreductase bacterial type C-terminal" evidence="2">
    <location>
        <begin position="366"/>
        <end position="440"/>
    </location>
</feature>
<dbReference type="RefSeq" id="WP_237851804.1">
    <property type="nucleotide sequence ID" value="NZ_JAKLWS010000001.1"/>
</dbReference>
<sequence>MATRRQFLSNSGKLIMGLGASSILPATSFSILSGSPNEKLVIGLIGCKGMGWSNLQNLLRVENVECKALCDVDQNVLDQRAADFEEMTGQKAVLYNDYRRMLEDDDIDAVIIATPDHWHCLQTVHACQAGKDVYVEKPLGKNTDECDVMVKAARQTNRVVQVGQWQRSGKHWNDAIQYLQSGALGNIRVTKSWAYQGWMESIPVKPNQPVPEGVDYDSWLGPAPDRPFNPNRFHFNFRWYWDYAGGLMTDWGVHLIDIILYGMNVDAPNTVLSTGGKFGYPDDAMETPDTQQAIYEFDDFSMIWEHAAGIDGGPYGRNHGVAFIGNNGTLVIDRGGWEVISETETDSDGNPQNIITGVETTQSNGEDLYNHMQNFVDCIKTRERPNADIAYASNTAVVANLGNIAYRTGERIEWDHQARKITNVNQPNELLKSDYRNPWKFPVL</sequence>
<reference evidence="3" key="2">
    <citation type="submission" date="2024-05" db="EMBL/GenBank/DDBJ databases">
        <title>Rhodohalobacter halophilus gen. nov., sp. nov., a moderately halophilic member of the family Balneolaceae.</title>
        <authorList>
            <person name="Xia J."/>
        </authorList>
    </citation>
    <scope>NUCLEOTIDE SEQUENCE</scope>
    <source>
        <strain evidence="3">WB101</strain>
    </source>
</reference>
<feature type="domain" description="Gfo/Idh/MocA-like oxidoreductase N-terminal" evidence="1">
    <location>
        <begin position="42"/>
        <end position="163"/>
    </location>
</feature>
<evidence type="ECO:0000313" key="3">
    <source>
        <dbReference type="EMBL" id="MCG2586954.1"/>
    </source>
</evidence>
<reference evidence="3" key="1">
    <citation type="submission" date="2022-01" db="EMBL/GenBank/DDBJ databases">
        <authorList>
            <person name="Wang Y."/>
        </authorList>
    </citation>
    <scope>NUCLEOTIDE SEQUENCE</scope>
    <source>
        <strain evidence="3">WB101</strain>
    </source>
</reference>
<dbReference type="InterPro" id="IPR036291">
    <property type="entry name" value="NAD(P)-bd_dom_sf"/>
</dbReference>
<dbReference type="InterPro" id="IPR050463">
    <property type="entry name" value="Gfo/Idh/MocA_oxidrdct_glycsds"/>
</dbReference>
<dbReference type="EMBL" id="JAKLWS010000001">
    <property type="protein sequence ID" value="MCG2586954.1"/>
    <property type="molecule type" value="Genomic_DNA"/>
</dbReference>
<dbReference type="PROSITE" id="PS51318">
    <property type="entry name" value="TAT"/>
    <property type="match status" value="1"/>
</dbReference>
<dbReference type="InterPro" id="IPR043906">
    <property type="entry name" value="Gfo/Idh/MocA_OxRdtase_bact_C"/>
</dbReference>
<dbReference type="Proteomes" id="UP001165366">
    <property type="component" value="Unassembled WGS sequence"/>
</dbReference>
<dbReference type="Pfam" id="PF01408">
    <property type="entry name" value="GFO_IDH_MocA"/>
    <property type="match status" value="1"/>
</dbReference>
<evidence type="ECO:0000259" key="2">
    <source>
        <dbReference type="Pfam" id="PF19051"/>
    </source>
</evidence>
<organism evidence="3 4">
    <name type="scientific">Rhodohalobacter sulfatireducens</name>
    <dbReference type="NCBI Taxonomy" id="2911366"/>
    <lineage>
        <taxon>Bacteria</taxon>
        <taxon>Pseudomonadati</taxon>
        <taxon>Balneolota</taxon>
        <taxon>Balneolia</taxon>
        <taxon>Balneolales</taxon>
        <taxon>Balneolaceae</taxon>
        <taxon>Rhodohalobacter</taxon>
    </lineage>
</organism>
<dbReference type="Pfam" id="PF19051">
    <property type="entry name" value="GFO_IDH_MocA_C2"/>
    <property type="match status" value="2"/>
</dbReference>
<protein>
    <submittedName>
        <fullName evidence="3">Gfo/Idh/MocA family oxidoreductase</fullName>
    </submittedName>
</protein>
<dbReference type="PANTHER" id="PTHR43818">
    <property type="entry name" value="BCDNA.GH03377"/>
    <property type="match status" value="1"/>
</dbReference>
<comment type="caution">
    <text evidence="3">The sequence shown here is derived from an EMBL/GenBank/DDBJ whole genome shotgun (WGS) entry which is preliminary data.</text>
</comment>
<keyword evidence="4" id="KW-1185">Reference proteome</keyword>
<gene>
    <name evidence="3" type="ORF">L6773_00150</name>
</gene>
<feature type="domain" description="Gfo/Idh/MocA-like oxidoreductase bacterial type C-terminal" evidence="2">
    <location>
        <begin position="198"/>
        <end position="268"/>
    </location>
</feature>
<dbReference type="Gene3D" id="3.40.50.720">
    <property type="entry name" value="NAD(P)-binding Rossmann-like Domain"/>
    <property type="match status" value="1"/>
</dbReference>
<dbReference type="PANTHER" id="PTHR43818:SF5">
    <property type="entry name" value="OXIDOREDUCTASE FAMILY PROTEIN"/>
    <property type="match status" value="1"/>
</dbReference>
<evidence type="ECO:0000259" key="1">
    <source>
        <dbReference type="Pfam" id="PF01408"/>
    </source>
</evidence>
<accession>A0ABS9K7W5</accession>
<dbReference type="SUPFAM" id="SSF55347">
    <property type="entry name" value="Glyceraldehyde-3-phosphate dehydrogenase-like, C-terminal domain"/>
    <property type="match status" value="1"/>
</dbReference>
<evidence type="ECO:0000313" key="4">
    <source>
        <dbReference type="Proteomes" id="UP001165366"/>
    </source>
</evidence>